<name>A0A327YA92_9RHOB</name>
<dbReference type="AlphaFoldDB" id="A0A327YA92"/>
<proteinExistence type="predicted"/>
<evidence type="ECO:0000313" key="3">
    <source>
        <dbReference type="Proteomes" id="UP000249165"/>
    </source>
</evidence>
<evidence type="ECO:0000313" key="2">
    <source>
        <dbReference type="EMBL" id="RAK16705.1"/>
    </source>
</evidence>
<keyword evidence="3" id="KW-1185">Reference proteome</keyword>
<organism evidence="2 3">
    <name type="scientific">Salipiger aestuarii</name>
    <dbReference type="NCBI Taxonomy" id="568098"/>
    <lineage>
        <taxon>Bacteria</taxon>
        <taxon>Pseudomonadati</taxon>
        <taxon>Pseudomonadota</taxon>
        <taxon>Alphaproteobacteria</taxon>
        <taxon>Rhodobacterales</taxon>
        <taxon>Roseobacteraceae</taxon>
        <taxon>Salipiger</taxon>
    </lineage>
</organism>
<feature type="region of interest" description="Disordered" evidence="1">
    <location>
        <begin position="1"/>
        <end position="21"/>
    </location>
</feature>
<protein>
    <submittedName>
        <fullName evidence="2">Uncharacterized protein</fullName>
    </submittedName>
</protein>
<dbReference type="EMBL" id="QLMG01000019">
    <property type="protein sequence ID" value="RAK16705.1"/>
    <property type="molecule type" value="Genomic_DNA"/>
</dbReference>
<dbReference type="RefSeq" id="WP_009504873.1">
    <property type="nucleotide sequence ID" value="NZ_LIGK01000015.1"/>
</dbReference>
<comment type="caution">
    <text evidence="2">The sequence shown here is derived from an EMBL/GenBank/DDBJ whole genome shotgun (WGS) entry which is preliminary data.</text>
</comment>
<accession>A0A327YA92</accession>
<reference evidence="2 3" key="1">
    <citation type="submission" date="2018-06" db="EMBL/GenBank/DDBJ databases">
        <title>Genomic Encyclopedia of Archaeal and Bacterial Type Strains, Phase II (KMG-II): from individual species to whole genera.</title>
        <authorList>
            <person name="Goeker M."/>
        </authorList>
    </citation>
    <scope>NUCLEOTIDE SEQUENCE [LARGE SCALE GENOMIC DNA]</scope>
    <source>
        <strain evidence="2 3">DSM 22011</strain>
    </source>
</reference>
<gene>
    <name evidence="2" type="ORF">ATI53_101969</name>
</gene>
<dbReference type="OrthoDB" id="7871139at2"/>
<dbReference type="Proteomes" id="UP000249165">
    <property type="component" value="Unassembled WGS sequence"/>
</dbReference>
<sequence>MHVREITVDGFDGPEPEAMKPGTVSLIADNGRIEIARLAPPRASPWKAALRRRIPDRALPISQYRPGDEELSFDVGLLAVLRSNP</sequence>
<evidence type="ECO:0000256" key="1">
    <source>
        <dbReference type="SAM" id="MobiDB-lite"/>
    </source>
</evidence>